<evidence type="ECO:0008006" key="4">
    <source>
        <dbReference type="Google" id="ProtNLM"/>
    </source>
</evidence>
<feature type="compositionally biased region" description="Low complexity" evidence="1">
    <location>
        <begin position="20"/>
        <end position="37"/>
    </location>
</feature>
<dbReference type="OrthoDB" id="3542212at2759"/>
<accession>A0A8T8X533</accession>
<dbReference type="SUPFAM" id="SSF54909">
    <property type="entry name" value="Dimeric alpha+beta barrel"/>
    <property type="match status" value="1"/>
</dbReference>
<dbReference type="Proteomes" id="UP000249497">
    <property type="component" value="Unassembled WGS sequence"/>
</dbReference>
<feature type="compositionally biased region" description="Low complexity" evidence="1">
    <location>
        <begin position="1"/>
        <end position="13"/>
    </location>
</feature>
<dbReference type="PANTHER" id="PTHR42052">
    <property type="entry name" value="ABM DOMAIN-CONTAINING PROTEIN"/>
    <property type="match status" value="1"/>
</dbReference>
<evidence type="ECO:0000256" key="1">
    <source>
        <dbReference type="SAM" id="MobiDB-lite"/>
    </source>
</evidence>
<proteinExistence type="predicted"/>
<reference evidence="2 3" key="1">
    <citation type="submission" date="2018-02" db="EMBL/GenBank/DDBJ databases">
        <title>The genomes of Aspergillus section Nigri reveals drivers in fungal speciation.</title>
        <authorList>
            <consortium name="DOE Joint Genome Institute"/>
            <person name="Vesth T.C."/>
            <person name="Nybo J."/>
            <person name="Theobald S."/>
            <person name="Brandl J."/>
            <person name="Frisvad J.C."/>
            <person name="Nielsen K.F."/>
            <person name="Lyhne E.K."/>
            <person name="Kogle M.E."/>
            <person name="Kuo A."/>
            <person name="Riley R."/>
            <person name="Clum A."/>
            <person name="Nolan M."/>
            <person name="Lipzen A."/>
            <person name="Salamov A."/>
            <person name="Henrissat B."/>
            <person name="Wiebenga A."/>
            <person name="De vries R.P."/>
            <person name="Grigoriev I.V."/>
            <person name="Mortensen U.H."/>
            <person name="Andersen M.R."/>
            <person name="Baker S.E."/>
        </authorList>
    </citation>
    <scope>NUCLEOTIDE SEQUENCE [LARGE SCALE GENOMIC DNA]</scope>
    <source>
        <strain evidence="2 3">CBS 114.51</strain>
    </source>
</reference>
<sequence length="215" mass="23494">MQARTLTQLHLSTPLPPPSSSSSTATATATALPTSHPLHNHLTNLPKTTIYTQLEDPKTIYLLHEDPTASPNILGINTATQDKITITHKSTQRIDLPAPTLPLAAPVLAIGRYFVRPGQRAEFQRAFEAGKGYLEAFTAPYPLVGGWAETPRVAGGADADTDDGAAAEYVLFSGWEAVERHFEFAETEGFKEFARIKEFMEGAEVKHAVRWEGRV</sequence>
<evidence type="ECO:0000313" key="3">
    <source>
        <dbReference type="Proteomes" id="UP000249497"/>
    </source>
</evidence>
<dbReference type="Gene3D" id="3.30.70.100">
    <property type="match status" value="1"/>
</dbReference>
<keyword evidence="3" id="KW-1185">Reference proteome</keyword>
<protein>
    <recommendedName>
        <fullName evidence="4">ABM domain-containing protein</fullName>
    </recommendedName>
</protein>
<dbReference type="GeneID" id="37180803"/>
<feature type="region of interest" description="Disordered" evidence="1">
    <location>
        <begin position="1"/>
        <end position="41"/>
    </location>
</feature>
<dbReference type="PANTHER" id="PTHR42052:SF1">
    <property type="entry name" value="ABM DOMAIN-CONTAINING PROTEIN"/>
    <property type="match status" value="1"/>
</dbReference>
<evidence type="ECO:0000313" key="2">
    <source>
        <dbReference type="EMBL" id="RAH83135.1"/>
    </source>
</evidence>
<name>A0A8T8X533_ASPJA</name>
<dbReference type="InterPro" id="IPR011008">
    <property type="entry name" value="Dimeric_a/b-barrel"/>
</dbReference>
<organism evidence="2 3">
    <name type="scientific">Aspergillus japonicus CBS 114.51</name>
    <dbReference type="NCBI Taxonomy" id="1448312"/>
    <lineage>
        <taxon>Eukaryota</taxon>
        <taxon>Fungi</taxon>
        <taxon>Dikarya</taxon>
        <taxon>Ascomycota</taxon>
        <taxon>Pezizomycotina</taxon>
        <taxon>Eurotiomycetes</taxon>
        <taxon>Eurotiomycetidae</taxon>
        <taxon>Eurotiales</taxon>
        <taxon>Aspergillaceae</taxon>
        <taxon>Aspergillus</taxon>
        <taxon>Aspergillus subgen. Circumdati</taxon>
    </lineage>
</organism>
<dbReference type="RefSeq" id="XP_025529029.1">
    <property type="nucleotide sequence ID" value="XM_025677110.1"/>
</dbReference>
<dbReference type="EMBL" id="KZ824785">
    <property type="protein sequence ID" value="RAH83135.1"/>
    <property type="molecule type" value="Genomic_DNA"/>
</dbReference>
<dbReference type="AlphaFoldDB" id="A0A8T8X533"/>
<gene>
    <name evidence="2" type="ORF">BO86DRAFT_455466</name>
</gene>